<evidence type="ECO:0000256" key="4">
    <source>
        <dbReference type="ARBA" id="ARBA00022596"/>
    </source>
</evidence>
<dbReference type="InterPro" id="IPR011541">
    <property type="entry name" value="Ni/Co_transpt_high_affinity"/>
</dbReference>
<comment type="similarity">
    <text evidence="2 8">Belongs to the NiCoT transporter (TC 2.A.52) family.</text>
</comment>
<keyword evidence="4" id="KW-0533">Nickel</keyword>
<evidence type="ECO:0000256" key="7">
    <source>
        <dbReference type="ARBA" id="ARBA00023136"/>
    </source>
</evidence>
<evidence type="ECO:0000313" key="10">
    <source>
        <dbReference type="Proteomes" id="UP000803884"/>
    </source>
</evidence>
<proteinExistence type="inferred from homology"/>
<evidence type="ECO:0000256" key="5">
    <source>
        <dbReference type="ARBA" id="ARBA00022692"/>
    </source>
</evidence>
<keyword evidence="6 8" id="KW-1133">Transmembrane helix</keyword>
<evidence type="ECO:0000256" key="2">
    <source>
        <dbReference type="ARBA" id="ARBA00010892"/>
    </source>
</evidence>
<dbReference type="EMBL" id="JAAQHG020000006">
    <property type="protein sequence ID" value="KAL1588895.1"/>
    <property type="molecule type" value="Genomic_DNA"/>
</dbReference>
<accession>A0AB34L012</accession>
<sequence length="420" mass="45105">MENTKPPIVHRMRKKASACHERIPYLRRLPGPAIAIVLLLVFVNILVWIACGIVLHFHTSLVSTAVLAYTLGLRHALDADHISAIDLMTRRLVASGQRPVTVGTFFSLGHSTIVIVTSIVVAASSAAISDRFDSFSSIGGIIGSSVSSAFLIILGAMNAWILYKILRALQTAIRSPTPTSHQADSNTLFPAGGCMTSLLKKLFHLIDRPWKMYPLGVLFGLGFDTSSEVALLGLSSIQASRGTSIWLILIFPVLFTAAMCMLDTADGAAMMSLYASARLASDEIAVLYYQAVLTGVTVAVALAIGVLQLLTMVLAVRPDLEGGFWRGVERAGDAYDVIGGAVCGAFVVFGLVAWACYGPWRRRVERWRAVNVREEEDVEDGYVDEVEGEREEGGKGEALVRVDEMECGGESSAGARGGVS</sequence>
<dbReference type="PANTHER" id="PTHR31611:SF0">
    <property type="entry name" value="HIGH-AFFINITY NICKEL TRANSPORT PROTEIN NIC1"/>
    <property type="match status" value="1"/>
</dbReference>
<keyword evidence="5 8" id="KW-0812">Transmembrane</keyword>
<organism evidence="9 10">
    <name type="scientific">Cladosporium halotolerans</name>
    <dbReference type="NCBI Taxonomy" id="1052096"/>
    <lineage>
        <taxon>Eukaryota</taxon>
        <taxon>Fungi</taxon>
        <taxon>Dikarya</taxon>
        <taxon>Ascomycota</taxon>
        <taxon>Pezizomycotina</taxon>
        <taxon>Dothideomycetes</taxon>
        <taxon>Dothideomycetidae</taxon>
        <taxon>Cladosporiales</taxon>
        <taxon>Cladosporiaceae</taxon>
        <taxon>Cladosporium</taxon>
    </lineage>
</organism>
<dbReference type="Pfam" id="PF03824">
    <property type="entry name" value="NicO"/>
    <property type="match status" value="1"/>
</dbReference>
<protein>
    <recommendedName>
        <fullName evidence="8">Nickel/cobalt efflux system</fullName>
    </recommendedName>
</protein>
<evidence type="ECO:0000256" key="1">
    <source>
        <dbReference type="ARBA" id="ARBA00004127"/>
    </source>
</evidence>
<keyword evidence="10" id="KW-1185">Reference proteome</keyword>
<evidence type="ECO:0000256" key="6">
    <source>
        <dbReference type="ARBA" id="ARBA00022989"/>
    </source>
</evidence>
<feature type="transmembrane region" description="Helical" evidence="8">
    <location>
        <begin position="140"/>
        <end position="163"/>
    </location>
</feature>
<dbReference type="PANTHER" id="PTHR31611">
    <property type="entry name" value="HIGH-AFFINITY NICKEL TRANSPORT PROTEIN NIC1"/>
    <property type="match status" value="1"/>
</dbReference>
<dbReference type="InterPro" id="IPR004688">
    <property type="entry name" value="Ni/Co_transpt"/>
</dbReference>
<gene>
    <name evidence="9" type="ORF">WHR41_02667</name>
</gene>
<name>A0AB34L012_9PEZI</name>
<keyword evidence="7 8" id="KW-0472">Membrane</keyword>
<feature type="transmembrane region" description="Helical" evidence="8">
    <location>
        <begin position="337"/>
        <end position="357"/>
    </location>
</feature>
<feature type="transmembrane region" description="Helical" evidence="8">
    <location>
        <begin position="212"/>
        <end position="233"/>
    </location>
</feature>
<reference evidence="9 10" key="1">
    <citation type="journal article" date="2020" name="Microbiol. Resour. Announc.">
        <title>Draft Genome Sequence of a Cladosporium Species Isolated from the Mesophotic Ascidian Didemnum maculosum.</title>
        <authorList>
            <person name="Gioti A."/>
            <person name="Siaperas R."/>
            <person name="Nikolaivits E."/>
            <person name="Le Goff G."/>
            <person name="Ouazzani J."/>
            <person name="Kotoulas G."/>
            <person name="Topakas E."/>
        </authorList>
    </citation>
    <scope>NUCLEOTIDE SEQUENCE [LARGE SCALE GENOMIC DNA]</scope>
    <source>
        <strain evidence="9 10">TM138-S3</strain>
    </source>
</reference>
<dbReference type="AlphaFoldDB" id="A0AB34L012"/>
<keyword evidence="3 8" id="KW-0813">Transport</keyword>
<evidence type="ECO:0000313" key="9">
    <source>
        <dbReference type="EMBL" id="KAL1588895.1"/>
    </source>
</evidence>
<dbReference type="GeneID" id="96004111"/>
<feature type="transmembrane region" description="Helical" evidence="8">
    <location>
        <begin position="100"/>
        <end position="128"/>
    </location>
</feature>
<dbReference type="GO" id="GO:0005886">
    <property type="term" value="C:plasma membrane"/>
    <property type="evidence" value="ECO:0007669"/>
    <property type="project" value="UniProtKB-SubCell"/>
</dbReference>
<dbReference type="RefSeq" id="XP_069232000.1">
    <property type="nucleotide sequence ID" value="XM_069371273.1"/>
</dbReference>
<feature type="transmembrane region" description="Helical" evidence="8">
    <location>
        <begin position="33"/>
        <end position="55"/>
    </location>
</feature>
<feature type="transmembrane region" description="Helical" evidence="8">
    <location>
        <begin position="286"/>
        <end position="317"/>
    </location>
</feature>
<dbReference type="Proteomes" id="UP000803884">
    <property type="component" value="Unassembled WGS sequence"/>
</dbReference>
<comment type="subcellular location">
    <subcellularLocation>
        <location evidence="8">Cell membrane</location>
        <topology evidence="8">Multi-pass membrane protein</topology>
    </subcellularLocation>
    <subcellularLocation>
        <location evidence="1">Endomembrane system</location>
        <topology evidence="1">Multi-pass membrane protein</topology>
    </subcellularLocation>
</comment>
<dbReference type="GO" id="GO:0012505">
    <property type="term" value="C:endomembrane system"/>
    <property type="evidence" value="ECO:0007669"/>
    <property type="project" value="UniProtKB-SubCell"/>
</dbReference>
<evidence type="ECO:0000256" key="3">
    <source>
        <dbReference type="ARBA" id="ARBA00022448"/>
    </source>
</evidence>
<dbReference type="GO" id="GO:0015099">
    <property type="term" value="F:nickel cation transmembrane transporter activity"/>
    <property type="evidence" value="ECO:0007669"/>
    <property type="project" value="UniProtKB-UniRule"/>
</dbReference>
<evidence type="ECO:0000256" key="8">
    <source>
        <dbReference type="RuleBase" id="RU362101"/>
    </source>
</evidence>
<comment type="caution">
    <text evidence="9">The sequence shown here is derived from an EMBL/GenBank/DDBJ whole genome shotgun (WGS) entry which is preliminary data.</text>
</comment>
<feature type="transmembrane region" description="Helical" evidence="8">
    <location>
        <begin position="245"/>
        <end position="265"/>
    </location>
</feature>